<dbReference type="InterPro" id="IPR036388">
    <property type="entry name" value="WH-like_DNA-bd_sf"/>
</dbReference>
<dbReference type="SUPFAM" id="SSF48452">
    <property type="entry name" value="TPR-like"/>
    <property type="match status" value="1"/>
</dbReference>
<protein>
    <submittedName>
        <fullName evidence="1">Tetratricopeptide repeat protein</fullName>
    </submittedName>
</protein>
<dbReference type="Proteomes" id="UP000500791">
    <property type="component" value="Plasmid unnamed2"/>
</dbReference>
<gene>
    <name evidence="1" type="ORF">G8E03_15145</name>
</gene>
<proteinExistence type="predicted"/>
<keyword evidence="2" id="KW-1185">Reference proteome</keyword>
<dbReference type="Gene3D" id="1.10.10.10">
    <property type="entry name" value="Winged helix-like DNA-binding domain superfamily/Winged helix DNA-binding domain"/>
    <property type="match status" value="1"/>
</dbReference>
<dbReference type="Gene3D" id="1.25.40.10">
    <property type="entry name" value="Tetratricopeptide repeat domain"/>
    <property type="match status" value="1"/>
</dbReference>
<name>A0A6G7VQJ2_9RHOB</name>
<sequence length="545" mass="59817">MSFAVDICSGHECGPLVLDTAGAIRLGCECGADLTPRQAKAQALLLLLLVENTRATCTRIWLQDKLWSTADRVQGAQSLRQTLRQLKLALGPHADMLHADRARIGIDRGRILVRHDGSADLAEGLDIGDPEFEDWLQHARSAVTRTDARPPAVAVGQALPRPFSANSEPARLTLGVRCGPSDMSMDWAAALVADMVSNSAREQFEVEPGEPAQGRPGRECVIHAFRPAPERVGVRAVVTGRDGQRFWAGFRIVTFREIESGGTSQLWDMVGEVVDAVRSSLNPAHATAAELQTPDALCAAAIKAMFTMRSDKAALADRLLTQAAADAPHRGIYPAWQAQLKVIELIEQFNTDREGLREQAEALTTRAMELEPDNAAVLASCANAWNFVQGRRVAAHELAQRAIAVNPSNPMAWWASSVTRMYGDNLGTGYLEAQRGQALARRSPHAFWWDSQIGFMALLHGESDEAIRRFERTALLMPEFRPALRYLIGLYASRRQFDAAQRAVERLRLVEPGFSVEQMVRDPGYPVSLLARAPDLDLEPLAELC</sequence>
<organism evidence="1 2">
    <name type="scientific">Pontivivens nitratireducens</name>
    <dbReference type="NCBI Taxonomy" id="2758038"/>
    <lineage>
        <taxon>Bacteria</taxon>
        <taxon>Pseudomonadati</taxon>
        <taxon>Pseudomonadota</taxon>
        <taxon>Alphaproteobacteria</taxon>
        <taxon>Rhodobacterales</taxon>
        <taxon>Paracoccaceae</taxon>
        <taxon>Pontivivens</taxon>
    </lineage>
</organism>
<keyword evidence="1" id="KW-0614">Plasmid</keyword>
<evidence type="ECO:0000313" key="2">
    <source>
        <dbReference type="Proteomes" id="UP000500791"/>
    </source>
</evidence>
<geneLocation type="plasmid" evidence="1 2">
    <name>unnamed2</name>
</geneLocation>
<dbReference type="EMBL" id="CP049813">
    <property type="protein sequence ID" value="QIK42190.1"/>
    <property type="molecule type" value="Genomic_DNA"/>
</dbReference>
<reference evidence="1 2" key="1">
    <citation type="submission" date="2020-03" db="EMBL/GenBank/DDBJ databases">
        <title>Complete genome sequence of Monaibacterium sp. ALG8 with diverse plasmids.</title>
        <authorList>
            <person name="Sun C."/>
        </authorList>
    </citation>
    <scope>NUCLEOTIDE SEQUENCE [LARGE SCALE GENOMIC DNA]</scope>
    <source>
        <strain evidence="1 2">ALG8</strain>
        <plasmid evidence="1 2">unnamed2</plasmid>
    </source>
</reference>
<evidence type="ECO:0000313" key="1">
    <source>
        <dbReference type="EMBL" id="QIK42190.1"/>
    </source>
</evidence>
<accession>A0A6G7VQJ2</accession>
<dbReference type="InterPro" id="IPR011990">
    <property type="entry name" value="TPR-like_helical_dom_sf"/>
</dbReference>
<dbReference type="RefSeq" id="WP_166194474.1">
    <property type="nucleotide sequence ID" value="NZ_CP049813.1"/>
</dbReference>
<dbReference type="AlphaFoldDB" id="A0A6G7VQJ2"/>
<dbReference type="KEGG" id="mon:G8E03_15145"/>